<accession>B5VLF8</accession>
<proteinExistence type="predicted"/>
<dbReference type="Proteomes" id="UP000008988">
    <property type="component" value="Unassembled WGS sequence"/>
</dbReference>
<organism evidence="1 2">
    <name type="scientific">Saccharomyces cerevisiae (strain AWRI1631)</name>
    <name type="common">Baker's yeast</name>
    <dbReference type="NCBI Taxonomy" id="545124"/>
    <lineage>
        <taxon>Eukaryota</taxon>
        <taxon>Fungi</taxon>
        <taxon>Dikarya</taxon>
        <taxon>Ascomycota</taxon>
        <taxon>Saccharomycotina</taxon>
        <taxon>Saccharomycetes</taxon>
        <taxon>Saccharomycetales</taxon>
        <taxon>Saccharomycetaceae</taxon>
        <taxon>Saccharomyces</taxon>
    </lineage>
</organism>
<evidence type="ECO:0000313" key="2">
    <source>
        <dbReference type="Proteomes" id="UP000008988"/>
    </source>
</evidence>
<evidence type="ECO:0000313" key="1">
    <source>
        <dbReference type="EMBL" id="EDZ71237.1"/>
    </source>
</evidence>
<gene>
    <name evidence="1" type="ORF">AWRI1631_101910</name>
</gene>
<dbReference type="AlphaFoldDB" id="B5VLF8"/>
<protein>
    <submittedName>
        <fullName evidence="1">Uncharacterized protein</fullName>
    </submittedName>
</protein>
<reference evidence="1 2" key="1">
    <citation type="journal article" date="2008" name="FEMS Yeast Res.">
        <title>Comparative genome analysis of a Saccharomyces cerevisiae wine strain.</title>
        <authorList>
            <person name="Borneman A.R."/>
            <person name="Forgan A.H."/>
            <person name="Pretorius I.S."/>
            <person name="Chambers P.J."/>
        </authorList>
    </citation>
    <scope>NUCLEOTIDE SEQUENCE [LARGE SCALE GENOMIC DNA]</scope>
    <source>
        <strain evidence="1 2">AWRI1631</strain>
    </source>
</reference>
<dbReference type="EMBL" id="ABSV01001332">
    <property type="protein sequence ID" value="EDZ71237.1"/>
    <property type="molecule type" value="Genomic_DNA"/>
</dbReference>
<comment type="caution">
    <text evidence="1">The sequence shown here is derived from an EMBL/GenBank/DDBJ whole genome shotgun (WGS) entry which is preliminary data.</text>
</comment>
<sequence>MVQAFGSLQLSKNEKYSSPIISTLNNPQFVPTSLSFKSSTRLTMVAPVTRAILLLSDFFTLLKTLHPPFSK</sequence>
<name>B5VLF8_YEAS6</name>